<gene>
    <name evidence="2" type="ORF">KPL78_01360</name>
</gene>
<feature type="region of interest" description="Disordered" evidence="1">
    <location>
        <begin position="1"/>
        <end position="43"/>
    </location>
</feature>
<evidence type="ECO:0008006" key="4">
    <source>
        <dbReference type="Google" id="ProtNLM"/>
    </source>
</evidence>
<dbReference type="Proteomes" id="UP001196565">
    <property type="component" value="Unassembled WGS sequence"/>
</dbReference>
<evidence type="ECO:0000313" key="2">
    <source>
        <dbReference type="EMBL" id="MBW6396469.1"/>
    </source>
</evidence>
<organism evidence="2 3">
    <name type="scientific">Roseomonas alba</name>
    <dbReference type="NCBI Taxonomy" id="2846776"/>
    <lineage>
        <taxon>Bacteria</taxon>
        <taxon>Pseudomonadati</taxon>
        <taxon>Pseudomonadota</taxon>
        <taxon>Alphaproteobacteria</taxon>
        <taxon>Acetobacterales</taxon>
        <taxon>Roseomonadaceae</taxon>
        <taxon>Roseomonas</taxon>
    </lineage>
</organism>
<protein>
    <recommendedName>
        <fullName evidence="4">VCBS repeat-containing protein</fullName>
    </recommendedName>
</protein>
<sequence length="331" mass="36391">MDPVAAAALQGLRQGDPERSGLSDSVTLNIDDDDRQGRGNDDWSSLNFNPVEDLLTIVEDFNGDGRPEVLMVFTTSTISGNTGWLSGVAMVEDRPGQWREACQFSHGYASYPPGAIRRLATSSMGWRGFRTDDAPYGWRPMADGSGRMECVGLAAEPSPAIRGLRRRAAWLPWRSIDPDAASALHEFRVSSHPIADAMAINHEGARIGVDRTPGRPRNFDPAFDLLYAVHPMGGDRGPLVFLLFDWPMLRREGEPLPGVVMVENRPIEEPRRRWRIACTIADAGDRGAAGGVTLLDARSEGLRNFRTSAGVYDWRAVPDAPDRPECLRVTP</sequence>
<evidence type="ECO:0000313" key="3">
    <source>
        <dbReference type="Proteomes" id="UP001196565"/>
    </source>
</evidence>
<comment type="caution">
    <text evidence="2">The sequence shown here is derived from an EMBL/GenBank/DDBJ whole genome shotgun (WGS) entry which is preliminary data.</text>
</comment>
<reference evidence="2 3" key="1">
    <citation type="submission" date="2021-07" db="EMBL/GenBank/DDBJ databases">
        <authorList>
            <person name="So Y."/>
        </authorList>
    </citation>
    <scope>NUCLEOTIDE SEQUENCE [LARGE SCALE GENOMIC DNA]</scope>
    <source>
        <strain evidence="2 3">HJA6</strain>
    </source>
</reference>
<name>A0ABS7A5L7_9PROT</name>
<proteinExistence type="predicted"/>
<evidence type="ECO:0000256" key="1">
    <source>
        <dbReference type="SAM" id="MobiDB-lite"/>
    </source>
</evidence>
<dbReference type="EMBL" id="JAHYBZ010000001">
    <property type="protein sequence ID" value="MBW6396469.1"/>
    <property type="molecule type" value="Genomic_DNA"/>
</dbReference>
<dbReference type="RefSeq" id="WP_219760848.1">
    <property type="nucleotide sequence ID" value="NZ_JAHYBZ010000001.1"/>
</dbReference>
<keyword evidence="3" id="KW-1185">Reference proteome</keyword>
<accession>A0ABS7A5L7</accession>